<organism evidence="1 2">
    <name type="scientific">Senna tora</name>
    <dbReference type="NCBI Taxonomy" id="362788"/>
    <lineage>
        <taxon>Eukaryota</taxon>
        <taxon>Viridiplantae</taxon>
        <taxon>Streptophyta</taxon>
        <taxon>Embryophyta</taxon>
        <taxon>Tracheophyta</taxon>
        <taxon>Spermatophyta</taxon>
        <taxon>Magnoliopsida</taxon>
        <taxon>eudicotyledons</taxon>
        <taxon>Gunneridae</taxon>
        <taxon>Pentapetalae</taxon>
        <taxon>rosids</taxon>
        <taxon>fabids</taxon>
        <taxon>Fabales</taxon>
        <taxon>Fabaceae</taxon>
        <taxon>Caesalpinioideae</taxon>
        <taxon>Cassia clade</taxon>
        <taxon>Senna</taxon>
    </lineage>
</organism>
<keyword evidence="2" id="KW-1185">Reference proteome</keyword>
<dbReference type="Proteomes" id="UP000634136">
    <property type="component" value="Unassembled WGS sequence"/>
</dbReference>
<accession>A0A834T4W7</accession>
<evidence type="ECO:0000313" key="2">
    <source>
        <dbReference type="Proteomes" id="UP000634136"/>
    </source>
</evidence>
<proteinExistence type="predicted"/>
<dbReference type="AlphaFoldDB" id="A0A834T4W7"/>
<protein>
    <submittedName>
        <fullName evidence="1">Uncharacterized protein</fullName>
    </submittedName>
</protein>
<name>A0A834T4W7_9FABA</name>
<sequence length="31" mass="3487">MGLDLTWHTAHAIMSPIRALNPHRYNAKASL</sequence>
<evidence type="ECO:0000313" key="1">
    <source>
        <dbReference type="EMBL" id="KAF7814950.1"/>
    </source>
</evidence>
<gene>
    <name evidence="1" type="ORF">G2W53_028919</name>
</gene>
<reference evidence="1" key="1">
    <citation type="submission" date="2020-09" db="EMBL/GenBank/DDBJ databases">
        <title>Genome-Enabled Discovery of Anthraquinone Biosynthesis in Senna tora.</title>
        <authorList>
            <person name="Kang S.-H."/>
            <person name="Pandey R.P."/>
            <person name="Lee C.-M."/>
            <person name="Sim J.-S."/>
            <person name="Jeong J.-T."/>
            <person name="Choi B.-S."/>
            <person name="Jung M."/>
            <person name="Ginzburg D."/>
            <person name="Zhao K."/>
            <person name="Won S.Y."/>
            <person name="Oh T.-J."/>
            <person name="Yu Y."/>
            <person name="Kim N.-H."/>
            <person name="Lee O.R."/>
            <person name="Lee T.-H."/>
            <person name="Bashyal P."/>
            <person name="Kim T.-S."/>
            <person name="Lee W.-H."/>
            <person name="Kawkins C."/>
            <person name="Kim C.-K."/>
            <person name="Kim J.S."/>
            <person name="Ahn B.O."/>
            <person name="Rhee S.Y."/>
            <person name="Sohng J.K."/>
        </authorList>
    </citation>
    <scope>NUCLEOTIDE SEQUENCE</scope>
    <source>
        <tissue evidence="1">Leaf</tissue>
    </source>
</reference>
<dbReference type="EMBL" id="JAAIUW010000009">
    <property type="protein sequence ID" value="KAF7814950.1"/>
    <property type="molecule type" value="Genomic_DNA"/>
</dbReference>
<comment type="caution">
    <text evidence="1">The sequence shown here is derived from an EMBL/GenBank/DDBJ whole genome shotgun (WGS) entry which is preliminary data.</text>
</comment>